<dbReference type="InterPro" id="IPR000792">
    <property type="entry name" value="Tscrpt_reg_LuxR_C"/>
</dbReference>
<protein>
    <submittedName>
        <fullName evidence="5">Helix-turn-helix transcriptional regulator</fullName>
    </submittedName>
</protein>
<dbReference type="GO" id="GO:0006355">
    <property type="term" value="P:regulation of DNA-templated transcription"/>
    <property type="evidence" value="ECO:0007669"/>
    <property type="project" value="InterPro"/>
</dbReference>
<evidence type="ECO:0000259" key="4">
    <source>
        <dbReference type="PROSITE" id="PS50043"/>
    </source>
</evidence>
<dbReference type="PRINTS" id="PR00038">
    <property type="entry name" value="HTHLUXR"/>
</dbReference>
<dbReference type="Gene3D" id="1.10.10.10">
    <property type="entry name" value="Winged helix-like DNA-binding domain superfamily/Winged helix DNA-binding domain"/>
    <property type="match status" value="1"/>
</dbReference>
<name>A0A1X1V5S5_9MYCO</name>
<gene>
    <name evidence="5" type="ORF">AWC06_06955</name>
</gene>
<accession>A0A1X1V5S5</accession>
<dbReference type="GO" id="GO:0003677">
    <property type="term" value="F:DNA binding"/>
    <property type="evidence" value="ECO:0007669"/>
    <property type="project" value="UniProtKB-KW"/>
</dbReference>
<dbReference type="OrthoDB" id="3197423at2"/>
<dbReference type="SMART" id="SM00421">
    <property type="entry name" value="HTH_LUXR"/>
    <property type="match status" value="1"/>
</dbReference>
<evidence type="ECO:0000256" key="1">
    <source>
        <dbReference type="ARBA" id="ARBA00023015"/>
    </source>
</evidence>
<dbReference type="Pfam" id="PF13191">
    <property type="entry name" value="AAA_16"/>
    <property type="match status" value="1"/>
</dbReference>
<dbReference type="PROSITE" id="PS50043">
    <property type="entry name" value="HTH_LUXR_2"/>
    <property type="match status" value="1"/>
</dbReference>
<dbReference type="PANTHER" id="PTHR44688:SF16">
    <property type="entry name" value="DNA-BINDING TRANSCRIPTIONAL ACTIVATOR DEVR_DOSR"/>
    <property type="match status" value="1"/>
</dbReference>
<dbReference type="AlphaFoldDB" id="A0A1X1V5S5"/>
<keyword evidence="6" id="KW-1185">Reference proteome</keyword>
<keyword evidence="2" id="KW-0238">DNA-binding</keyword>
<dbReference type="SUPFAM" id="SSF48452">
    <property type="entry name" value="TPR-like"/>
    <property type="match status" value="1"/>
</dbReference>
<dbReference type="InterPro" id="IPR041664">
    <property type="entry name" value="AAA_16"/>
</dbReference>
<dbReference type="InterPro" id="IPR036388">
    <property type="entry name" value="WH-like_DNA-bd_sf"/>
</dbReference>
<sequence length="866" mass="92957">MAGQWQLLDRPAEFGAICSALSEQDSCGVVVVGAAGVGKTTLARTVTQSLPSQVHWTACTESSRSIPLGAFAPWLRPSAPRDPIALMYSARESILTDKDTVVGIDDAHLLDQLSATLLHQIAVDRAGRIVATVRTGEPVPDAVTALWKDGYLQRFELDPFTKEQSIALVESVLGGTLEGLSADVMWESSGGNALFLRHMVEGAVQAGTLTEVNGVWQLRGPTVVPSGLAVLLEDRLEHAGADAINAMKLLALCEPLDIDALCELAGEEAVDAAEVAGLIRIDHDGPKVNARFTHPLYGEVLRRRIGTASARKLRGRIVKVLRDRELDSAATRIRLAQLCIDSDELVDTDLLTSAAKDAIFLSDLPLGERIAQAAFERGGGVQAGELFSRALLWQGRPVQAEQVLARFEPADLDELQLVQWGIPRVSILFWSMGDIERAHQVMALLRDHVQHPSLKLIVEATGSAMAVHENKIAEGLDAAERVLSNPHAPKQAVDFAAFSAGLAMPVAGRGGDFAPIADRCRAEQKATDGMIRIMVRYGDVLARTYIGELEQADQAAAGYAQFSSAGQFLGWAIAKIMAGLVATYRGRFPDAIASIEQALAALAADVPLPWLLPARTLLARAYAAVGKTEQAERVLDDAKEHTGRFMALHDPQLLIARSWVTAAKGGERSAIEFAREAADLAHRSGQYAVEAEALHDAARFGDRTVADSLAKLIKRVDGQLVGLQARHAEAVATSDGKALDAVSVEFENAGFLLSAADASAQAVPLHDQAGRRRESAEASARTLRLAAQCGGATTPAIRCAARPLPVTSREREIAAMVAEGLTNREIAERLTVSVRTVEGHIYRACIKLDVTDRDELAKIVWQDSDR</sequence>
<dbReference type="InterPro" id="IPR016032">
    <property type="entry name" value="Sig_transdc_resp-reg_C-effctor"/>
</dbReference>
<dbReference type="SUPFAM" id="SSF46894">
    <property type="entry name" value="C-terminal effector domain of the bipartite response regulators"/>
    <property type="match status" value="1"/>
</dbReference>
<dbReference type="PROSITE" id="PS00622">
    <property type="entry name" value="HTH_LUXR_1"/>
    <property type="match status" value="1"/>
</dbReference>
<evidence type="ECO:0000313" key="5">
    <source>
        <dbReference type="EMBL" id="ORV64278.1"/>
    </source>
</evidence>
<proteinExistence type="predicted"/>
<evidence type="ECO:0000313" key="6">
    <source>
        <dbReference type="Proteomes" id="UP000194000"/>
    </source>
</evidence>
<dbReference type="RefSeq" id="WP_085194105.1">
    <property type="nucleotide sequence ID" value="NZ_JACKVI010000009.1"/>
</dbReference>
<dbReference type="Gene3D" id="3.40.50.300">
    <property type="entry name" value="P-loop containing nucleotide triphosphate hydrolases"/>
    <property type="match status" value="1"/>
</dbReference>
<dbReference type="STRING" id="1260918.AWC06_06955"/>
<reference evidence="5 6" key="1">
    <citation type="submission" date="2016-01" db="EMBL/GenBank/DDBJ databases">
        <title>The new phylogeny of the genus Mycobacterium.</title>
        <authorList>
            <person name="Tarcisio F."/>
            <person name="Conor M."/>
            <person name="Antonella G."/>
            <person name="Elisabetta G."/>
            <person name="Giulia F.S."/>
            <person name="Sara T."/>
            <person name="Anna F."/>
            <person name="Clotilde B."/>
            <person name="Roberto B."/>
            <person name="Veronica D.S."/>
            <person name="Fabio R."/>
            <person name="Monica P."/>
            <person name="Olivier J."/>
            <person name="Enrico T."/>
            <person name="Nicola S."/>
        </authorList>
    </citation>
    <scope>NUCLEOTIDE SEQUENCE [LARGE SCALE GENOMIC DNA]</scope>
    <source>
        <strain evidence="5 6">DSM 45731</strain>
    </source>
</reference>
<dbReference type="Proteomes" id="UP000194000">
    <property type="component" value="Unassembled WGS sequence"/>
</dbReference>
<comment type="caution">
    <text evidence="5">The sequence shown here is derived from an EMBL/GenBank/DDBJ whole genome shotgun (WGS) entry which is preliminary data.</text>
</comment>
<keyword evidence="3" id="KW-0804">Transcription</keyword>
<feature type="domain" description="HTH luxR-type" evidence="4">
    <location>
        <begin position="799"/>
        <end position="864"/>
    </location>
</feature>
<evidence type="ECO:0000256" key="2">
    <source>
        <dbReference type="ARBA" id="ARBA00023125"/>
    </source>
</evidence>
<dbReference type="EMBL" id="LQOW01000004">
    <property type="protein sequence ID" value="ORV64278.1"/>
    <property type="molecule type" value="Genomic_DNA"/>
</dbReference>
<dbReference type="InterPro" id="IPR027417">
    <property type="entry name" value="P-loop_NTPase"/>
</dbReference>
<dbReference type="Gene3D" id="1.25.40.10">
    <property type="entry name" value="Tetratricopeptide repeat domain"/>
    <property type="match status" value="1"/>
</dbReference>
<dbReference type="InterPro" id="IPR011990">
    <property type="entry name" value="TPR-like_helical_dom_sf"/>
</dbReference>
<dbReference type="SUPFAM" id="SSF52540">
    <property type="entry name" value="P-loop containing nucleoside triphosphate hydrolases"/>
    <property type="match status" value="1"/>
</dbReference>
<organism evidence="5 6">
    <name type="scientific">Mycobacterium fragae</name>
    <dbReference type="NCBI Taxonomy" id="1260918"/>
    <lineage>
        <taxon>Bacteria</taxon>
        <taxon>Bacillati</taxon>
        <taxon>Actinomycetota</taxon>
        <taxon>Actinomycetes</taxon>
        <taxon>Mycobacteriales</taxon>
        <taxon>Mycobacteriaceae</taxon>
        <taxon>Mycobacterium</taxon>
    </lineage>
</organism>
<dbReference type="PANTHER" id="PTHR44688">
    <property type="entry name" value="DNA-BINDING TRANSCRIPTIONAL ACTIVATOR DEVR_DOSR"/>
    <property type="match status" value="1"/>
</dbReference>
<dbReference type="CDD" id="cd06170">
    <property type="entry name" value="LuxR_C_like"/>
    <property type="match status" value="1"/>
</dbReference>
<dbReference type="Pfam" id="PF00196">
    <property type="entry name" value="GerE"/>
    <property type="match status" value="1"/>
</dbReference>
<evidence type="ECO:0000256" key="3">
    <source>
        <dbReference type="ARBA" id="ARBA00023163"/>
    </source>
</evidence>
<keyword evidence="1" id="KW-0805">Transcription regulation</keyword>